<keyword evidence="4 7" id="KW-1133">Transmembrane helix</keyword>
<feature type="transmembrane region" description="Helical" evidence="7">
    <location>
        <begin position="89"/>
        <end position="109"/>
    </location>
</feature>
<dbReference type="GO" id="GO:0016020">
    <property type="term" value="C:membrane"/>
    <property type="evidence" value="ECO:0007669"/>
    <property type="project" value="UniProtKB-SubCell"/>
</dbReference>
<dbReference type="PANTHER" id="PTHR21355:SF0">
    <property type="entry name" value="G-PROTEIN COUPLED RECEPTOR-ASSOCIATED PROTEIN LMBRD2"/>
    <property type="match status" value="1"/>
</dbReference>
<feature type="region of interest" description="Disordered" evidence="6">
    <location>
        <begin position="568"/>
        <end position="618"/>
    </location>
</feature>
<reference evidence="8" key="1">
    <citation type="journal article" date="2020" name="Stud. Mycol.">
        <title>101 Dothideomycetes genomes: a test case for predicting lifestyles and emergence of pathogens.</title>
        <authorList>
            <person name="Haridas S."/>
            <person name="Albert R."/>
            <person name="Binder M."/>
            <person name="Bloem J."/>
            <person name="Labutti K."/>
            <person name="Salamov A."/>
            <person name="Andreopoulos B."/>
            <person name="Baker S."/>
            <person name="Barry K."/>
            <person name="Bills G."/>
            <person name="Bluhm B."/>
            <person name="Cannon C."/>
            <person name="Castanera R."/>
            <person name="Culley D."/>
            <person name="Daum C."/>
            <person name="Ezra D."/>
            <person name="Gonzalez J."/>
            <person name="Henrissat B."/>
            <person name="Kuo A."/>
            <person name="Liang C."/>
            <person name="Lipzen A."/>
            <person name="Lutzoni F."/>
            <person name="Magnuson J."/>
            <person name="Mondo S."/>
            <person name="Nolan M."/>
            <person name="Ohm R."/>
            <person name="Pangilinan J."/>
            <person name="Park H.-J."/>
            <person name="Ramirez L."/>
            <person name="Alfaro M."/>
            <person name="Sun H."/>
            <person name="Tritt A."/>
            <person name="Yoshinaga Y."/>
            <person name="Zwiers L.-H."/>
            <person name="Turgeon B."/>
            <person name="Goodwin S."/>
            <person name="Spatafora J."/>
            <person name="Crous P."/>
            <person name="Grigoriev I."/>
        </authorList>
    </citation>
    <scope>NUCLEOTIDE SEQUENCE</scope>
    <source>
        <strain evidence="8">CBS 675.92</strain>
    </source>
</reference>
<dbReference type="AlphaFoldDB" id="A0A6A5U2W3"/>
<evidence type="ECO:0000256" key="5">
    <source>
        <dbReference type="ARBA" id="ARBA00023136"/>
    </source>
</evidence>
<feature type="transmembrane region" description="Helical" evidence="7">
    <location>
        <begin position="357"/>
        <end position="376"/>
    </location>
</feature>
<feature type="transmembrane region" description="Helical" evidence="7">
    <location>
        <begin position="159"/>
        <end position="183"/>
    </location>
</feature>
<evidence type="ECO:0000256" key="6">
    <source>
        <dbReference type="SAM" id="MobiDB-lite"/>
    </source>
</evidence>
<feature type="transmembrane region" description="Helical" evidence="7">
    <location>
        <begin position="130"/>
        <end position="147"/>
    </location>
</feature>
<feature type="transmembrane region" description="Helical" evidence="7">
    <location>
        <begin position="500"/>
        <end position="517"/>
    </location>
</feature>
<gene>
    <name evidence="8" type="ORF">CC80DRAFT_490905</name>
</gene>
<sequence length="685" mass="76706">MAASPAGSTAFFTLALLAICAAVLLLLRYFLPLRTTPAYVTVPVFLTVVLPASIILLVPIDLASSAGTDTDGSRGIWLSERVVYKSWRVTYWLTFFLTWAVLPLLGEYVDSGYREPKARFVYSLRSNGRYWAVMLGTGILGLVYFVWNNGFHWDVLKSMVMALAYAWALVLAIYLMGHGLVAFPRSLYRYASISDRLKRLQAHAPKIHDKLTESLDKLDQYEYQVLLLKQRKNGTAKDFQQWIDELVDKSSLPENRASVVGRTTTTTTVPPVITERYLEDLTRKLKRARHAKLRFENEWGRLVHRAVKTQTILDSKGSQRLEFQNSQFQTQRGGMLDRFTLLTPYTRYHLHVHIVPALSYVAWVFTSLASLAVVWSECVRKLEPKLSLIGLTVVHHQGSSRTQIGFGGQITAAIWLCYMCTCALFSLTEVKVWGNRALVHRNTYQESATWYALQCAKLTVPLAYNFVTFMPPFLLKATSFYKLLGQYVNVTPVMGGFSDYFPTFILVPVLATAFGLYKKVKNISGFGDLLEDDEDEADAVAGAGGWREGRALIEREIQGASGNVLGLAQRGTTVSPPNERYSDNPPSALAAAGGESSTSRARPGRRRPLIDDDDEDTGNFFENFGTRVKNTFESADFTFTRPKWLGGDDEVDSGQRSWARNRGEDNGGGFLGLFGGRSDEGRLRL</sequence>
<comment type="subcellular location">
    <subcellularLocation>
        <location evidence="1">Membrane</location>
        <topology evidence="1">Multi-pass membrane protein</topology>
    </subcellularLocation>
</comment>
<feature type="transmembrane region" description="Helical" evidence="7">
    <location>
        <begin position="39"/>
        <end position="60"/>
    </location>
</feature>
<evidence type="ECO:0000313" key="9">
    <source>
        <dbReference type="Proteomes" id="UP000800035"/>
    </source>
</evidence>
<dbReference type="InterPro" id="IPR051584">
    <property type="entry name" value="GPCR-associated_LMBR1"/>
</dbReference>
<keyword evidence="9" id="KW-1185">Reference proteome</keyword>
<dbReference type="OrthoDB" id="203099at2759"/>
<feature type="transmembrane region" description="Helical" evidence="7">
    <location>
        <begin position="6"/>
        <end position="27"/>
    </location>
</feature>
<organism evidence="8 9">
    <name type="scientific">Byssothecium circinans</name>
    <dbReference type="NCBI Taxonomy" id="147558"/>
    <lineage>
        <taxon>Eukaryota</taxon>
        <taxon>Fungi</taxon>
        <taxon>Dikarya</taxon>
        <taxon>Ascomycota</taxon>
        <taxon>Pezizomycotina</taxon>
        <taxon>Dothideomycetes</taxon>
        <taxon>Pleosporomycetidae</taxon>
        <taxon>Pleosporales</taxon>
        <taxon>Massarineae</taxon>
        <taxon>Massarinaceae</taxon>
        <taxon>Byssothecium</taxon>
    </lineage>
</organism>
<evidence type="ECO:0000313" key="8">
    <source>
        <dbReference type="EMBL" id="KAF1958299.1"/>
    </source>
</evidence>
<dbReference type="EMBL" id="ML976987">
    <property type="protein sequence ID" value="KAF1958299.1"/>
    <property type="molecule type" value="Genomic_DNA"/>
</dbReference>
<evidence type="ECO:0000256" key="4">
    <source>
        <dbReference type="ARBA" id="ARBA00022989"/>
    </source>
</evidence>
<dbReference type="PANTHER" id="PTHR21355">
    <property type="entry name" value="G-PROTEIN COUPLED RECEPTOR-ASSOCIATED PROTEIN LMBRD2"/>
    <property type="match status" value="1"/>
</dbReference>
<dbReference type="Proteomes" id="UP000800035">
    <property type="component" value="Unassembled WGS sequence"/>
</dbReference>
<feature type="transmembrane region" description="Helical" evidence="7">
    <location>
        <begin position="406"/>
        <end position="427"/>
    </location>
</feature>
<evidence type="ECO:0000256" key="7">
    <source>
        <dbReference type="SAM" id="Phobius"/>
    </source>
</evidence>
<dbReference type="Pfam" id="PF04791">
    <property type="entry name" value="LMBR1"/>
    <property type="match status" value="1"/>
</dbReference>
<protein>
    <submittedName>
        <fullName evidence="8">Uncharacterized protein</fullName>
    </submittedName>
</protein>
<evidence type="ECO:0000256" key="3">
    <source>
        <dbReference type="ARBA" id="ARBA00022692"/>
    </source>
</evidence>
<keyword evidence="3 7" id="KW-0812">Transmembrane</keyword>
<evidence type="ECO:0000256" key="1">
    <source>
        <dbReference type="ARBA" id="ARBA00004141"/>
    </source>
</evidence>
<dbReference type="InterPro" id="IPR006876">
    <property type="entry name" value="LMBR1-like_membr_prot"/>
</dbReference>
<proteinExistence type="inferred from homology"/>
<feature type="transmembrane region" description="Helical" evidence="7">
    <location>
        <begin position="448"/>
        <end position="467"/>
    </location>
</feature>
<name>A0A6A5U2W3_9PLEO</name>
<evidence type="ECO:0000256" key="2">
    <source>
        <dbReference type="ARBA" id="ARBA00010487"/>
    </source>
</evidence>
<keyword evidence="5 7" id="KW-0472">Membrane</keyword>
<accession>A0A6A5U2W3</accession>
<feature type="region of interest" description="Disordered" evidence="6">
    <location>
        <begin position="648"/>
        <end position="685"/>
    </location>
</feature>
<comment type="similarity">
    <text evidence="2">Belongs to the LIMR family.</text>
</comment>
<feature type="compositionally biased region" description="Gly residues" evidence="6">
    <location>
        <begin position="666"/>
        <end position="675"/>
    </location>
</feature>